<evidence type="ECO:0008006" key="3">
    <source>
        <dbReference type="Google" id="ProtNLM"/>
    </source>
</evidence>
<gene>
    <name evidence="1" type="ORF">HNR10_001251</name>
</gene>
<dbReference type="Proteomes" id="UP000572051">
    <property type="component" value="Unassembled WGS sequence"/>
</dbReference>
<comment type="caution">
    <text evidence="1">The sequence shown here is derived from an EMBL/GenBank/DDBJ whole genome shotgun (WGS) entry which is preliminary data.</text>
</comment>
<proteinExistence type="predicted"/>
<organism evidence="1 2">
    <name type="scientific">Nocardiopsis aegyptia</name>
    <dbReference type="NCBI Taxonomy" id="220378"/>
    <lineage>
        <taxon>Bacteria</taxon>
        <taxon>Bacillati</taxon>
        <taxon>Actinomycetota</taxon>
        <taxon>Actinomycetes</taxon>
        <taxon>Streptosporangiales</taxon>
        <taxon>Nocardiopsidaceae</taxon>
        <taxon>Nocardiopsis</taxon>
    </lineage>
</organism>
<dbReference type="EMBL" id="JACCFS010000001">
    <property type="protein sequence ID" value="NYJ33370.1"/>
    <property type="molecule type" value="Genomic_DNA"/>
</dbReference>
<evidence type="ECO:0000313" key="2">
    <source>
        <dbReference type="Proteomes" id="UP000572051"/>
    </source>
</evidence>
<evidence type="ECO:0000313" key="1">
    <source>
        <dbReference type="EMBL" id="NYJ33370.1"/>
    </source>
</evidence>
<dbReference type="RefSeq" id="WP_179821549.1">
    <property type="nucleotide sequence ID" value="NZ_JACCFS010000001.1"/>
</dbReference>
<keyword evidence="2" id="KW-1185">Reference proteome</keyword>
<reference evidence="1 2" key="1">
    <citation type="submission" date="2020-07" db="EMBL/GenBank/DDBJ databases">
        <title>Sequencing the genomes of 1000 actinobacteria strains.</title>
        <authorList>
            <person name="Klenk H.-P."/>
        </authorList>
    </citation>
    <scope>NUCLEOTIDE SEQUENCE [LARGE SCALE GENOMIC DNA]</scope>
    <source>
        <strain evidence="1 2">DSM 44442</strain>
    </source>
</reference>
<protein>
    <recommendedName>
        <fullName evidence="3">VWA domain-containing protein</fullName>
    </recommendedName>
</protein>
<sequence>MGSSNWSTDAYHARQAYNASVGSSGFGYTDNVASSLPRDQWKVHPSLDPHGVTVRESRDSDAHPNSLAISVLFDVTGSMGRVPRGLQAKLPDLFGLLLRKGYVADPQILFGGIGDATCDRAPLQVGQFESGNELEDDLDRILLEGGGGGQATESYELAMYFMARHTAMDCLDKRGRRGYLFIIGDEMAYGAVKAREVRDVIGDDIGENIPFPVILAELRRRFEVFFVMPTGSHYFHDDRVRGFWDTHMGQNVIYLDDLDAVCETIAVTVGLGEEAIDLQEGLEDLAEAGSDAGDAVGKALAPIAASRGSVVVAPALDRLAADGGGADGTGTGGGVNRL</sequence>
<accession>A0A7Z0ELB4</accession>
<name>A0A7Z0ELB4_9ACTN</name>
<dbReference type="AlphaFoldDB" id="A0A7Z0ELB4"/>